<dbReference type="OrthoDB" id="6288097at2759"/>
<dbReference type="AlphaFoldDB" id="T1L372"/>
<protein>
    <recommendedName>
        <fullName evidence="5">Protein CDV3 homolog</fullName>
    </recommendedName>
</protein>
<reference evidence="4" key="1">
    <citation type="submission" date="2011-08" db="EMBL/GenBank/DDBJ databases">
        <authorList>
            <person name="Rombauts S."/>
        </authorList>
    </citation>
    <scope>NUCLEOTIDE SEQUENCE</scope>
    <source>
        <strain evidence="4">London</strain>
    </source>
</reference>
<dbReference type="KEGG" id="tut:107369904"/>
<dbReference type="PANTHER" id="PTHR16284:SF13">
    <property type="entry name" value="PROTEIN CDV3 HOMOLOG"/>
    <property type="match status" value="1"/>
</dbReference>
<feature type="region of interest" description="Disordered" evidence="2">
    <location>
        <begin position="1"/>
        <end position="60"/>
    </location>
</feature>
<evidence type="ECO:0000256" key="1">
    <source>
        <dbReference type="ARBA" id="ARBA00006062"/>
    </source>
</evidence>
<feature type="compositionally biased region" description="Basic and acidic residues" evidence="2">
    <location>
        <begin position="94"/>
        <end position="105"/>
    </location>
</feature>
<dbReference type="STRING" id="32264.T1L372"/>
<feature type="compositionally biased region" description="Polar residues" evidence="2">
    <location>
        <begin position="182"/>
        <end position="196"/>
    </location>
</feature>
<feature type="compositionally biased region" description="Basic and acidic residues" evidence="2">
    <location>
        <begin position="39"/>
        <end position="57"/>
    </location>
</feature>
<evidence type="ECO:0000256" key="2">
    <source>
        <dbReference type="SAM" id="MobiDB-lite"/>
    </source>
</evidence>
<dbReference type="GO" id="GO:0005737">
    <property type="term" value="C:cytoplasm"/>
    <property type="evidence" value="ECO:0007669"/>
    <property type="project" value="TreeGrafter"/>
</dbReference>
<proteinExistence type="inferred from homology"/>
<dbReference type="Proteomes" id="UP000015104">
    <property type="component" value="Unassembled WGS sequence"/>
</dbReference>
<dbReference type="OMA" id="PWNKPVE"/>
<feature type="compositionally biased region" description="Basic and acidic residues" evidence="2">
    <location>
        <begin position="135"/>
        <end position="158"/>
    </location>
</feature>
<evidence type="ECO:0000313" key="3">
    <source>
        <dbReference type="EnsemblMetazoa" id="tetur35g00460.1"/>
    </source>
</evidence>
<evidence type="ECO:0008006" key="5">
    <source>
        <dbReference type="Google" id="ProtNLM"/>
    </source>
</evidence>
<keyword evidence="4" id="KW-1185">Reference proteome</keyword>
<dbReference type="Pfam" id="PF15359">
    <property type="entry name" value="CDV3"/>
    <property type="match status" value="1"/>
</dbReference>
<reference evidence="3" key="2">
    <citation type="submission" date="2015-06" db="UniProtKB">
        <authorList>
            <consortium name="EnsemblMetazoa"/>
        </authorList>
    </citation>
    <scope>IDENTIFICATION</scope>
</reference>
<evidence type="ECO:0000313" key="4">
    <source>
        <dbReference type="Proteomes" id="UP000015104"/>
    </source>
</evidence>
<comment type="similarity">
    <text evidence="1">Belongs to the CDV3 family.</text>
</comment>
<gene>
    <name evidence="3" type="primary">107369904</name>
</gene>
<dbReference type="PANTHER" id="PTHR16284">
    <property type="entry name" value="PROTEIN CDV3 HOMOLOG"/>
    <property type="match status" value="1"/>
</dbReference>
<accession>T1L372</accession>
<sequence>MADSSLDDFFAKKDKSRRGKKNKLTPEELAKQLEVQGSRYDRKKDRSRDDEYGHRGSDLISNLKILEQDDEEWNDFIDDREKDYRGLKIQSLNIRDKEEEMKEQQRALQENGNDKPKDDSGPWNKRAASPAQPVEEVKTPEEIKKDVKEEPKKEEPSKTESSSGMMRSKYVPPALRGGGGDSSNKPRSLSPVSMASTIRKPKGGIPKINDEQDFPSLGD</sequence>
<dbReference type="EMBL" id="CAEY01001013">
    <property type="status" value="NOT_ANNOTATED_CDS"/>
    <property type="molecule type" value="Genomic_DNA"/>
</dbReference>
<dbReference type="HOGENOM" id="CLU_101918_0_0_1"/>
<dbReference type="InterPro" id="IPR026806">
    <property type="entry name" value="CDV3"/>
</dbReference>
<feature type="region of interest" description="Disordered" evidence="2">
    <location>
        <begin position="93"/>
        <end position="219"/>
    </location>
</feature>
<name>T1L372_TETUR</name>
<feature type="compositionally biased region" description="Basic residues" evidence="2">
    <location>
        <begin position="14"/>
        <end position="23"/>
    </location>
</feature>
<dbReference type="EnsemblMetazoa" id="tetur35g00460.1">
    <property type="protein sequence ID" value="tetur35g00460.1"/>
    <property type="gene ID" value="tetur35g00460"/>
</dbReference>
<organism evidence="3 4">
    <name type="scientific">Tetranychus urticae</name>
    <name type="common">Two-spotted spider mite</name>
    <dbReference type="NCBI Taxonomy" id="32264"/>
    <lineage>
        <taxon>Eukaryota</taxon>
        <taxon>Metazoa</taxon>
        <taxon>Ecdysozoa</taxon>
        <taxon>Arthropoda</taxon>
        <taxon>Chelicerata</taxon>
        <taxon>Arachnida</taxon>
        <taxon>Acari</taxon>
        <taxon>Acariformes</taxon>
        <taxon>Trombidiformes</taxon>
        <taxon>Prostigmata</taxon>
        <taxon>Eleutherengona</taxon>
        <taxon>Raphignathae</taxon>
        <taxon>Tetranychoidea</taxon>
        <taxon>Tetranychidae</taxon>
        <taxon>Tetranychus</taxon>
    </lineage>
</organism>